<accession>A0A9X7JKR2</accession>
<dbReference type="EMBL" id="PXWG01000131">
    <property type="protein sequence ID" value="PSJ25229.1"/>
    <property type="molecule type" value="Genomic_DNA"/>
</dbReference>
<evidence type="ECO:0000256" key="1">
    <source>
        <dbReference type="SAM" id="MobiDB-lite"/>
    </source>
</evidence>
<evidence type="ECO:0000313" key="3">
    <source>
        <dbReference type="Proteomes" id="UP000242427"/>
    </source>
</evidence>
<comment type="caution">
    <text evidence="2">The sequence shown here is derived from an EMBL/GenBank/DDBJ whole genome shotgun (WGS) entry which is preliminary data.</text>
</comment>
<evidence type="ECO:0000313" key="2">
    <source>
        <dbReference type="EMBL" id="PSJ25229.1"/>
    </source>
</evidence>
<dbReference type="OrthoDB" id="8593648at2"/>
<dbReference type="RefSeq" id="WP_106681200.1">
    <property type="nucleotide sequence ID" value="NZ_PXWG01000131.1"/>
</dbReference>
<sequence>MGFGTHTRRVRDERVPLIRRHRALRCAVGHYCPLGFNATWAYLAATACPAPDLRRDPEALLRALATLEESRAVRLAEAADFAVRRHAEKAAGRRTPRASDTARLHGPRWPSATAPSRLGLIAAVADRYSAFRQVPYPDDTYHRDIPVRQLAGLHARLDASGSSYLRALGHVGHAAAAELAATVHDIRSLTRPGYAPVHAYLLPWLRFAGLLTYATEVATAGHRPNARETAPVRQLP</sequence>
<reference evidence="2 3" key="1">
    <citation type="submission" date="2018-03" db="EMBL/GenBank/DDBJ databases">
        <title>Chitinolytic properties of Streptosporangium nondiastaticum TBG75A20.</title>
        <authorList>
            <person name="Gayathri V."/>
            <person name="Shiburaj S."/>
        </authorList>
    </citation>
    <scope>NUCLEOTIDE SEQUENCE [LARGE SCALE GENOMIC DNA]</scope>
    <source>
        <strain evidence="2 3">TBG75A20</strain>
    </source>
</reference>
<dbReference type="Proteomes" id="UP000242427">
    <property type="component" value="Unassembled WGS sequence"/>
</dbReference>
<organism evidence="2 3">
    <name type="scientific">Streptosporangium nondiastaticum</name>
    <dbReference type="NCBI Taxonomy" id="35764"/>
    <lineage>
        <taxon>Bacteria</taxon>
        <taxon>Bacillati</taxon>
        <taxon>Actinomycetota</taxon>
        <taxon>Actinomycetes</taxon>
        <taxon>Streptosporangiales</taxon>
        <taxon>Streptosporangiaceae</taxon>
        <taxon>Streptosporangium</taxon>
    </lineage>
</organism>
<proteinExistence type="predicted"/>
<dbReference type="AlphaFoldDB" id="A0A9X7JKR2"/>
<keyword evidence="3" id="KW-1185">Reference proteome</keyword>
<protein>
    <submittedName>
        <fullName evidence="2">Uncharacterized protein</fullName>
    </submittedName>
</protein>
<feature type="region of interest" description="Disordered" evidence="1">
    <location>
        <begin position="87"/>
        <end position="110"/>
    </location>
</feature>
<name>A0A9X7JKR2_9ACTN</name>
<gene>
    <name evidence="2" type="ORF">B7P34_29230</name>
</gene>